<protein>
    <submittedName>
        <fullName evidence="1">Uncharacterized protein</fullName>
    </submittedName>
</protein>
<reference evidence="1" key="1">
    <citation type="submission" date="2022-08" db="EMBL/GenBank/DDBJ databases">
        <authorList>
            <person name="Gutierrez-Valencia J."/>
        </authorList>
    </citation>
    <scope>NUCLEOTIDE SEQUENCE</scope>
</reference>
<keyword evidence="2" id="KW-1185">Reference proteome</keyword>
<evidence type="ECO:0000313" key="1">
    <source>
        <dbReference type="EMBL" id="CAI0429914.1"/>
    </source>
</evidence>
<organism evidence="1 2">
    <name type="scientific">Linum tenue</name>
    <dbReference type="NCBI Taxonomy" id="586396"/>
    <lineage>
        <taxon>Eukaryota</taxon>
        <taxon>Viridiplantae</taxon>
        <taxon>Streptophyta</taxon>
        <taxon>Embryophyta</taxon>
        <taxon>Tracheophyta</taxon>
        <taxon>Spermatophyta</taxon>
        <taxon>Magnoliopsida</taxon>
        <taxon>eudicotyledons</taxon>
        <taxon>Gunneridae</taxon>
        <taxon>Pentapetalae</taxon>
        <taxon>rosids</taxon>
        <taxon>fabids</taxon>
        <taxon>Malpighiales</taxon>
        <taxon>Linaceae</taxon>
        <taxon>Linum</taxon>
    </lineage>
</organism>
<gene>
    <name evidence="1" type="ORF">LITE_LOCUS22356</name>
</gene>
<comment type="caution">
    <text evidence="1">The sequence shown here is derived from an EMBL/GenBank/DDBJ whole genome shotgun (WGS) entry which is preliminary data.</text>
</comment>
<accession>A0AAV0L9A2</accession>
<dbReference type="EMBL" id="CAMGYJ010000006">
    <property type="protein sequence ID" value="CAI0429914.1"/>
    <property type="molecule type" value="Genomic_DNA"/>
</dbReference>
<dbReference type="Proteomes" id="UP001154282">
    <property type="component" value="Unassembled WGS sequence"/>
</dbReference>
<sequence>MLDVSINGVTYFKRLSATQMGALVFAKMWPLGGLTNITLTSVAGSTTGPLINAGEVFRCCPLVKELIIRET</sequence>
<proteinExistence type="predicted"/>
<dbReference type="AlphaFoldDB" id="A0AAV0L9A2"/>
<evidence type="ECO:0000313" key="2">
    <source>
        <dbReference type="Proteomes" id="UP001154282"/>
    </source>
</evidence>
<name>A0AAV0L9A2_9ROSI</name>